<dbReference type="PANTHER" id="PTHR38011:SF7">
    <property type="entry name" value="2,5-DIAMINO-6-RIBOSYLAMINO-4(3H)-PYRIMIDINONE 5'-PHOSPHATE REDUCTASE"/>
    <property type="match status" value="1"/>
</dbReference>
<dbReference type="Gene3D" id="3.40.430.10">
    <property type="entry name" value="Dihydrofolate Reductase, subunit A"/>
    <property type="match status" value="1"/>
</dbReference>
<dbReference type="eggNOG" id="KOG1018">
    <property type="taxonomic scope" value="Eukaryota"/>
</dbReference>
<organism evidence="9">
    <name type="scientific">Micromonas pusilla (strain CCMP1545)</name>
    <name type="common">Picoplanktonic green alga</name>
    <dbReference type="NCBI Taxonomy" id="564608"/>
    <lineage>
        <taxon>Eukaryota</taxon>
        <taxon>Viridiplantae</taxon>
        <taxon>Chlorophyta</taxon>
        <taxon>Mamiellophyceae</taxon>
        <taxon>Mamiellales</taxon>
        <taxon>Mamiellaceae</taxon>
        <taxon>Micromonas</taxon>
    </lineage>
</organism>
<evidence type="ECO:0000256" key="5">
    <source>
        <dbReference type="SAM" id="MobiDB-lite"/>
    </source>
</evidence>
<dbReference type="OrthoDB" id="206452at2759"/>
<evidence type="ECO:0000256" key="2">
    <source>
        <dbReference type="ARBA" id="ARBA00013173"/>
    </source>
</evidence>
<sequence>MDALAANRAASASQATTSLTRRACRRHLHRQPSSRRRSARLGAAAADAASGANDVTLADLEHVARAVELAGESDGLTQPHPKSGCVLVAADGGVVAETFQLGQGGARAEVLAADAANGGAAGGCAYLNLEPVHGNDAGEDAGVNALHRAGVTRVVIGIAHPIPGTRHAAVDALRARGVHVVVLGDDDLDEREEEAKQRGEAARNRALLYRVATGRPFSVLKYAMTVDGKIATTSGHSSWVTGPTARGAVWAERARSDAVVVGGSTVRRDNPNLTTRRKDGHLPARVVLSRTMDLPGPRTNLWDTSEAPTIVMTRTGARPEFQAQLRELGVEVIEFDDLTPSAVAEYCGKRGYLQLFWECGGGLAAPALNDGVIHHVMAFIAPKIIGSSGGPAPSPVGETGLDLMTDAMTLRGLALSTHGRDVLLSGYLPAVNTSEEADPWTEDPIAVVERAASAMRASDAKEVRFYKSWDRYGALSNFSPHSIVAPKSWRGVDAVDGDDEDVEWPTVEHFYQAQKFSGVDAPAARDAMERIRAAASPEEAARIGRTSQKHCPELIRADWAAQKEGVMRAALRAKLSRHDAPRALLVGTKGKDVLEDSPHDAIWGVGRDGGGGNLLGKMLMELRDELTR</sequence>
<dbReference type="Gene3D" id="1.10.357.40">
    <property type="entry name" value="YbiA-like"/>
    <property type="match status" value="1"/>
</dbReference>
<dbReference type="InterPro" id="IPR016193">
    <property type="entry name" value="Cytidine_deaminase-like"/>
</dbReference>
<evidence type="ECO:0000259" key="7">
    <source>
        <dbReference type="Pfam" id="PF08719"/>
    </source>
</evidence>
<accession>C1MQV4</accession>
<dbReference type="InterPro" id="IPR050765">
    <property type="entry name" value="Riboflavin_Biosynth_HTPR"/>
</dbReference>
<dbReference type="RefSeq" id="XP_003058195.1">
    <property type="nucleotide sequence ID" value="XM_003058149.1"/>
</dbReference>
<proteinExistence type="predicted"/>
<dbReference type="Pfam" id="PF08719">
    <property type="entry name" value="NADAR"/>
    <property type="match status" value="1"/>
</dbReference>
<dbReference type="PANTHER" id="PTHR38011">
    <property type="entry name" value="DIHYDROFOLATE REDUCTASE FAMILY PROTEIN (AFU_ORTHOLOGUE AFUA_8G06820)"/>
    <property type="match status" value="1"/>
</dbReference>
<dbReference type="NCBIfam" id="TIGR00227">
    <property type="entry name" value="ribD_Cterm"/>
    <property type="match status" value="1"/>
</dbReference>
<dbReference type="EC" id="1.1.1.193" evidence="2"/>
<evidence type="ECO:0000313" key="8">
    <source>
        <dbReference type="EMBL" id="EEH58146.1"/>
    </source>
</evidence>
<dbReference type="STRING" id="564608.C1MQV4"/>
<feature type="region of interest" description="Disordered" evidence="5">
    <location>
        <begin position="1"/>
        <end position="20"/>
    </location>
</feature>
<dbReference type="GO" id="GO:0008703">
    <property type="term" value="F:5-amino-6-(5-phosphoribosylamino)uracil reductase activity"/>
    <property type="evidence" value="ECO:0007669"/>
    <property type="project" value="UniProtKB-EC"/>
</dbReference>
<protein>
    <recommendedName>
        <fullName evidence="2">5-amino-6-(5-phosphoribosylamino)uracil reductase</fullName>
        <ecNumber evidence="2">1.1.1.193</ecNumber>
    </recommendedName>
</protein>
<evidence type="ECO:0000259" key="6">
    <source>
        <dbReference type="Pfam" id="PF01872"/>
    </source>
</evidence>
<dbReference type="GO" id="GO:0008835">
    <property type="term" value="F:diaminohydroxyphosphoribosylaminopyrimidine deaminase activity"/>
    <property type="evidence" value="ECO:0007669"/>
    <property type="project" value="InterPro"/>
</dbReference>
<dbReference type="SUPFAM" id="SSF53597">
    <property type="entry name" value="Dihydrofolate reductase-like"/>
    <property type="match status" value="1"/>
</dbReference>
<feature type="domain" description="NADAR" evidence="7">
    <location>
        <begin position="465"/>
        <end position="626"/>
    </location>
</feature>
<dbReference type="NCBIfam" id="TIGR02464">
    <property type="entry name" value="ribofla_fusion"/>
    <property type="match status" value="1"/>
</dbReference>
<dbReference type="SUPFAM" id="SSF53927">
    <property type="entry name" value="Cytidine deaminase-like"/>
    <property type="match status" value="1"/>
</dbReference>
<dbReference type="EMBL" id="GG663738">
    <property type="protein sequence ID" value="EEH58146.1"/>
    <property type="molecule type" value="Genomic_DNA"/>
</dbReference>
<dbReference type="NCBIfam" id="TIGR00326">
    <property type="entry name" value="eubact_ribD"/>
    <property type="match status" value="1"/>
</dbReference>
<dbReference type="InterPro" id="IPR012816">
    <property type="entry name" value="NADAR"/>
</dbReference>
<keyword evidence="9" id="KW-1185">Reference proteome</keyword>
<dbReference type="OMA" id="GIRHPLK"/>
<dbReference type="AlphaFoldDB" id="C1MQV4"/>
<keyword evidence="4" id="KW-0560">Oxidoreductase</keyword>
<dbReference type="Proteomes" id="UP000001876">
    <property type="component" value="Unassembled WGS sequence"/>
</dbReference>
<keyword evidence="3" id="KW-0521">NADP</keyword>
<dbReference type="GO" id="GO:0050661">
    <property type="term" value="F:NADP binding"/>
    <property type="evidence" value="ECO:0007669"/>
    <property type="project" value="InterPro"/>
</dbReference>
<name>C1MQV4_MICPC</name>
<dbReference type="UniPathway" id="UPA00275">
    <property type="reaction ID" value="UER00402"/>
</dbReference>
<dbReference type="InterPro" id="IPR002734">
    <property type="entry name" value="RibDG_C"/>
</dbReference>
<evidence type="ECO:0000313" key="9">
    <source>
        <dbReference type="Proteomes" id="UP000001876"/>
    </source>
</evidence>
<dbReference type="InterPro" id="IPR037238">
    <property type="entry name" value="YbiA-like_sf"/>
</dbReference>
<evidence type="ECO:0000256" key="4">
    <source>
        <dbReference type="ARBA" id="ARBA00023002"/>
    </source>
</evidence>
<dbReference type="InterPro" id="IPR024072">
    <property type="entry name" value="DHFR-like_dom_sf"/>
</dbReference>
<dbReference type="CDD" id="cd15457">
    <property type="entry name" value="NADAR"/>
    <property type="match status" value="1"/>
</dbReference>
<dbReference type="Pfam" id="PF01872">
    <property type="entry name" value="RibD_C"/>
    <property type="match status" value="1"/>
</dbReference>
<comment type="pathway">
    <text evidence="1">Cofactor biosynthesis; riboflavin biosynthesis; 5-amino-6-(D-ribitylamino)uracil from GTP: step 3/4.</text>
</comment>
<evidence type="ECO:0000256" key="1">
    <source>
        <dbReference type="ARBA" id="ARBA00004910"/>
    </source>
</evidence>
<gene>
    <name evidence="8" type="ORF">MICPUCDRAFT_15833</name>
</gene>
<dbReference type="GeneID" id="9683259"/>
<dbReference type="InterPro" id="IPR011549">
    <property type="entry name" value="RibD_C"/>
</dbReference>
<dbReference type="KEGG" id="mpp:MICPUCDRAFT_15833"/>
<dbReference type="Gene3D" id="3.40.140.10">
    <property type="entry name" value="Cytidine Deaminase, domain 2"/>
    <property type="match status" value="1"/>
</dbReference>
<dbReference type="SUPFAM" id="SSF143990">
    <property type="entry name" value="YbiA-like"/>
    <property type="match status" value="1"/>
</dbReference>
<dbReference type="InterPro" id="IPR004794">
    <property type="entry name" value="Eubact_RibD"/>
</dbReference>
<reference evidence="8 9" key="1">
    <citation type="journal article" date="2009" name="Science">
        <title>Green evolution and dynamic adaptations revealed by genomes of the marine picoeukaryotes Micromonas.</title>
        <authorList>
            <person name="Worden A.Z."/>
            <person name="Lee J.H."/>
            <person name="Mock T."/>
            <person name="Rouze P."/>
            <person name="Simmons M.P."/>
            <person name="Aerts A.L."/>
            <person name="Allen A.E."/>
            <person name="Cuvelier M.L."/>
            <person name="Derelle E."/>
            <person name="Everett M.V."/>
            <person name="Foulon E."/>
            <person name="Grimwood J."/>
            <person name="Gundlach H."/>
            <person name="Henrissat B."/>
            <person name="Napoli C."/>
            <person name="McDonald S.M."/>
            <person name="Parker M.S."/>
            <person name="Rombauts S."/>
            <person name="Salamov A."/>
            <person name="Von Dassow P."/>
            <person name="Badger J.H."/>
            <person name="Coutinho P.M."/>
            <person name="Demir E."/>
            <person name="Dubchak I."/>
            <person name="Gentemann C."/>
            <person name="Eikrem W."/>
            <person name="Gready J.E."/>
            <person name="John U."/>
            <person name="Lanier W."/>
            <person name="Lindquist E.A."/>
            <person name="Lucas S."/>
            <person name="Mayer K.F."/>
            <person name="Moreau H."/>
            <person name="Not F."/>
            <person name="Otillar R."/>
            <person name="Panaud O."/>
            <person name="Pangilinan J."/>
            <person name="Paulsen I."/>
            <person name="Piegu B."/>
            <person name="Poliakov A."/>
            <person name="Robbens S."/>
            <person name="Schmutz J."/>
            <person name="Toulza E."/>
            <person name="Wyss T."/>
            <person name="Zelensky A."/>
            <person name="Zhou K."/>
            <person name="Armbrust E.V."/>
            <person name="Bhattacharya D."/>
            <person name="Goodenough U.W."/>
            <person name="Van de Peer Y."/>
            <person name="Grigoriev I.V."/>
        </authorList>
    </citation>
    <scope>NUCLEOTIDE SEQUENCE [LARGE SCALE GENOMIC DNA]</scope>
    <source>
        <strain evidence="8 9">CCMP1545</strain>
    </source>
</reference>
<evidence type="ECO:0000256" key="3">
    <source>
        <dbReference type="ARBA" id="ARBA00022857"/>
    </source>
</evidence>
<feature type="domain" description="Bacterial bifunctional deaminase-reductase C-terminal" evidence="6">
    <location>
        <begin position="217"/>
        <end position="393"/>
    </location>
</feature>
<dbReference type="GO" id="GO:0009231">
    <property type="term" value="P:riboflavin biosynthetic process"/>
    <property type="evidence" value="ECO:0007669"/>
    <property type="project" value="UniProtKB-UniPathway"/>
</dbReference>